<comment type="caution">
    <text evidence="2">The sequence shown here is derived from an EMBL/GenBank/DDBJ whole genome shotgun (WGS) entry which is preliminary data.</text>
</comment>
<keyword evidence="1" id="KW-0472">Membrane</keyword>
<accession>A0A0P6W351</accession>
<keyword evidence="1" id="KW-0812">Transmembrane</keyword>
<organism evidence="2 3">
    <name type="scientific">Rossellomorea vietnamensis</name>
    <dbReference type="NCBI Taxonomy" id="218284"/>
    <lineage>
        <taxon>Bacteria</taxon>
        <taxon>Bacillati</taxon>
        <taxon>Bacillota</taxon>
        <taxon>Bacilli</taxon>
        <taxon>Bacillales</taxon>
        <taxon>Bacillaceae</taxon>
        <taxon>Rossellomorea</taxon>
    </lineage>
</organism>
<dbReference type="OrthoDB" id="2873769at2"/>
<sequence length="95" mass="10555">MLSRIKWLSFSIELFLAVPIFGNIAGESIPFLLCLIALWHASVLYISRSEDQPILGSILGILASFLNFFPIIRLIAHAITAIVLIFEIQKAPGME</sequence>
<reference evidence="2 3" key="1">
    <citation type="submission" date="2015-08" db="EMBL/GenBank/DDBJ databases">
        <title>Draft Genome Sequence of Bacillus vietnamensis UCD-SED5.</title>
        <authorList>
            <person name="Lee R.D."/>
            <person name="Jospin G."/>
            <person name="Lang J.M."/>
            <person name="Coil D.A."/>
            <person name="Eisen J.A."/>
        </authorList>
    </citation>
    <scope>NUCLEOTIDE SEQUENCE [LARGE SCALE GENOMIC DNA]</scope>
    <source>
        <strain evidence="2 3">UCD-SED5</strain>
    </source>
</reference>
<dbReference type="RefSeq" id="WP_060671453.1">
    <property type="nucleotide sequence ID" value="NZ_JBCNGU010000004.1"/>
</dbReference>
<dbReference type="EMBL" id="LIXZ01000003">
    <property type="protein sequence ID" value="KPL60540.1"/>
    <property type="molecule type" value="Genomic_DNA"/>
</dbReference>
<protein>
    <submittedName>
        <fullName evidence="2">Uncharacterized protein</fullName>
    </submittedName>
</protein>
<evidence type="ECO:0000313" key="2">
    <source>
        <dbReference type="EMBL" id="KPL60540.1"/>
    </source>
</evidence>
<gene>
    <name evidence="2" type="ORF">AM506_05290</name>
</gene>
<evidence type="ECO:0000256" key="1">
    <source>
        <dbReference type="SAM" id="Phobius"/>
    </source>
</evidence>
<dbReference type="Proteomes" id="UP000050398">
    <property type="component" value="Unassembled WGS sequence"/>
</dbReference>
<name>A0A0P6W351_9BACI</name>
<evidence type="ECO:0000313" key="3">
    <source>
        <dbReference type="Proteomes" id="UP000050398"/>
    </source>
</evidence>
<dbReference type="AlphaFoldDB" id="A0A0P6W351"/>
<proteinExistence type="predicted"/>
<feature type="transmembrane region" description="Helical" evidence="1">
    <location>
        <begin position="59"/>
        <end position="86"/>
    </location>
</feature>
<keyword evidence="1" id="KW-1133">Transmembrane helix</keyword>
<dbReference type="PATRIC" id="fig|218284.4.peg.2173"/>
<feature type="transmembrane region" description="Helical" evidence="1">
    <location>
        <begin position="7"/>
        <end position="24"/>
    </location>
</feature>